<comment type="caution">
    <text evidence="1">The sequence shown here is derived from an EMBL/GenBank/DDBJ whole genome shotgun (WGS) entry which is preliminary data.</text>
</comment>
<organism evidence="1 2">
    <name type="scientific">Camellia lanceoleosa</name>
    <dbReference type="NCBI Taxonomy" id="1840588"/>
    <lineage>
        <taxon>Eukaryota</taxon>
        <taxon>Viridiplantae</taxon>
        <taxon>Streptophyta</taxon>
        <taxon>Embryophyta</taxon>
        <taxon>Tracheophyta</taxon>
        <taxon>Spermatophyta</taxon>
        <taxon>Magnoliopsida</taxon>
        <taxon>eudicotyledons</taxon>
        <taxon>Gunneridae</taxon>
        <taxon>Pentapetalae</taxon>
        <taxon>asterids</taxon>
        <taxon>Ericales</taxon>
        <taxon>Theaceae</taxon>
        <taxon>Camellia</taxon>
    </lineage>
</organism>
<gene>
    <name evidence="1" type="ORF">LOK49_LG07G03460</name>
</gene>
<protein>
    <submittedName>
        <fullName evidence="1">Uncharacterized protein</fullName>
    </submittedName>
</protein>
<name>A0ACC0H1Y3_9ERIC</name>
<evidence type="ECO:0000313" key="2">
    <source>
        <dbReference type="Proteomes" id="UP001060215"/>
    </source>
</evidence>
<proteinExistence type="predicted"/>
<evidence type="ECO:0000313" key="1">
    <source>
        <dbReference type="EMBL" id="KAI8006615.1"/>
    </source>
</evidence>
<sequence>MGKKQHLDQHRNISAVRSEHQQHDQHRNISAVNVVLGLVLIPSVVHFDRYGCDEDIYMDIDGFTWTIGVEIEATTTRIHIINNHTVVEDHTIVNMKTMMFVHNRNIKTMFQNRP</sequence>
<dbReference type="EMBL" id="CM045764">
    <property type="protein sequence ID" value="KAI8006615.1"/>
    <property type="molecule type" value="Genomic_DNA"/>
</dbReference>
<keyword evidence="2" id="KW-1185">Reference proteome</keyword>
<dbReference type="Proteomes" id="UP001060215">
    <property type="component" value="Chromosome 7"/>
</dbReference>
<accession>A0ACC0H1Y3</accession>
<reference evidence="1 2" key="1">
    <citation type="journal article" date="2022" name="Plant J.">
        <title>Chromosome-level genome of Camellia lanceoleosa provides a valuable resource for understanding genome evolution and self-incompatibility.</title>
        <authorList>
            <person name="Gong W."/>
            <person name="Xiao S."/>
            <person name="Wang L."/>
            <person name="Liao Z."/>
            <person name="Chang Y."/>
            <person name="Mo W."/>
            <person name="Hu G."/>
            <person name="Li W."/>
            <person name="Zhao G."/>
            <person name="Zhu H."/>
            <person name="Hu X."/>
            <person name="Ji K."/>
            <person name="Xiang X."/>
            <person name="Song Q."/>
            <person name="Yuan D."/>
            <person name="Jin S."/>
            <person name="Zhang L."/>
        </authorList>
    </citation>
    <scope>NUCLEOTIDE SEQUENCE [LARGE SCALE GENOMIC DNA]</scope>
    <source>
        <strain evidence="1">SQ_2022a</strain>
    </source>
</reference>